<dbReference type="PANTHER" id="PTHR45570">
    <property type="entry name" value="CARBOXYLIC ESTER HYDROLASE"/>
    <property type="match status" value="1"/>
</dbReference>
<dbReference type="InterPro" id="IPR019826">
    <property type="entry name" value="Carboxylesterase_B_AS"/>
</dbReference>
<dbReference type="Gene3D" id="3.40.50.1820">
    <property type="entry name" value="alpha/beta hydrolase"/>
    <property type="match status" value="1"/>
</dbReference>
<dbReference type="GO" id="GO:0016787">
    <property type="term" value="F:hydrolase activity"/>
    <property type="evidence" value="ECO:0007669"/>
    <property type="project" value="UniProtKB-KW"/>
</dbReference>
<sequence>MIAVSSLLTTLLLFVSASMGAPASVSDSSGANRFAVRYASAERWAESYLATTWAFPYQQRYRCYGLPLACPQQGMDDSEFSEDCLSMLIYVPVSFNPSSSMPVIDVVRSFIEGSATGAGLDGSNLAIATESIVVVIQYRLGAVAFGGDSSRVTIAGQSSGATMIRTLLAVPTASYLFQSAILQSDPMDYGFLSVDIQQTLQSAYNGLISCSATDYACQAALSVDDILNAQGNLSDEATTLSPATGIGEPLRTVRDGSLVTSPLDSTAAFPSISKPILLSTVLDEAATTIYGQFETALPEEEFAGVSDELLGDTRTAVVANSSFYPAIAVDGSEDAREQLQVLGTDYIWRCPTWTFARNWITNGGSAYVGLYTVGATYPGNEEFPVCTEPGAVCHQDDIEIVFGTVPREMQMRYKAFYDNWHSQSTSSNVNAINLGGTAAIAVGACDLRSGVLLSLTDYQALRHIMSKSSRQT</sequence>
<dbReference type="InterPro" id="IPR029058">
    <property type="entry name" value="AB_hydrolase_fold"/>
</dbReference>
<dbReference type="OrthoDB" id="408631at2759"/>
<feature type="chain" id="PRO_5025710954" description="Carboxylic ester hydrolase" evidence="3">
    <location>
        <begin position="21"/>
        <end position="472"/>
    </location>
</feature>
<evidence type="ECO:0000313" key="6">
    <source>
        <dbReference type="Proteomes" id="UP000799118"/>
    </source>
</evidence>
<protein>
    <recommendedName>
        <fullName evidence="3">Carboxylic ester hydrolase</fullName>
        <ecNumber evidence="3">3.1.1.-</ecNumber>
    </recommendedName>
</protein>
<dbReference type="PANTHER" id="PTHR45570:SF1">
    <property type="entry name" value="CARBOXYLIC ESTER HYDROLASE"/>
    <property type="match status" value="1"/>
</dbReference>
<evidence type="ECO:0000256" key="1">
    <source>
        <dbReference type="ARBA" id="ARBA00005964"/>
    </source>
</evidence>
<comment type="similarity">
    <text evidence="1 3">Belongs to the type-B carboxylesterase/lipase family.</text>
</comment>
<accession>A0A6A4GCF2</accession>
<feature type="domain" description="Carboxylesterase type B" evidence="4">
    <location>
        <begin position="144"/>
        <end position="411"/>
    </location>
</feature>
<feature type="signal peptide" evidence="3">
    <location>
        <begin position="1"/>
        <end position="20"/>
    </location>
</feature>
<keyword evidence="6" id="KW-1185">Reference proteome</keyword>
<keyword evidence="2 3" id="KW-0378">Hydrolase</keyword>
<evidence type="ECO:0000256" key="3">
    <source>
        <dbReference type="RuleBase" id="RU361235"/>
    </source>
</evidence>
<dbReference type="Pfam" id="PF00135">
    <property type="entry name" value="COesterase"/>
    <property type="match status" value="1"/>
</dbReference>
<evidence type="ECO:0000313" key="5">
    <source>
        <dbReference type="EMBL" id="KAE9383123.1"/>
    </source>
</evidence>
<dbReference type="PROSITE" id="PS00122">
    <property type="entry name" value="CARBOXYLESTERASE_B_1"/>
    <property type="match status" value="1"/>
</dbReference>
<dbReference type="AlphaFoldDB" id="A0A6A4GCF2"/>
<reference evidence="5" key="1">
    <citation type="journal article" date="2019" name="Environ. Microbiol.">
        <title>Fungal ecological strategies reflected in gene transcription - a case study of two litter decomposers.</title>
        <authorList>
            <person name="Barbi F."/>
            <person name="Kohler A."/>
            <person name="Barry K."/>
            <person name="Baskaran P."/>
            <person name="Daum C."/>
            <person name="Fauchery L."/>
            <person name="Ihrmark K."/>
            <person name="Kuo A."/>
            <person name="LaButti K."/>
            <person name="Lipzen A."/>
            <person name="Morin E."/>
            <person name="Grigoriev I.V."/>
            <person name="Henrissat B."/>
            <person name="Lindahl B."/>
            <person name="Martin F."/>
        </authorList>
    </citation>
    <scope>NUCLEOTIDE SEQUENCE</scope>
    <source>
        <strain evidence="5">JB14</strain>
    </source>
</reference>
<dbReference type="SUPFAM" id="SSF53474">
    <property type="entry name" value="alpha/beta-Hydrolases"/>
    <property type="match status" value="1"/>
</dbReference>
<dbReference type="EMBL" id="ML770694">
    <property type="protein sequence ID" value="KAE9383123.1"/>
    <property type="molecule type" value="Genomic_DNA"/>
</dbReference>
<dbReference type="EC" id="3.1.1.-" evidence="3"/>
<organism evidence="5 6">
    <name type="scientific">Gymnopus androsaceus JB14</name>
    <dbReference type="NCBI Taxonomy" id="1447944"/>
    <lineage>
        <taxon>Eukaryota</taxon>
        <taxon>Fungi</taxon>
        <taxon>Dikarya</taxon>
        <taxon>Basidiomycota</taxon>
        <taxon>Agaricomycotina</taxon>
        <taxon>Agaricomycetes</taxon>
        <taxon>Agaricomycetidae</taxon>
        <taxon>Agaricales</taxon>
        <taxon>Marasmiineae</taxon>
        <taxon>Omphalotaceae</taxon>
        <taxon>Gymnopus</taxon>
    </lineage>
</organism>
<proteinExistence type="inferred from homology"/>
<name>A0A6A4GCF2_9AGAR</name>
<keyword evidence="3" id="KW-0732">Signal</keyword>
<evidence type="ECO:0000256" key="2">
    <source>
        <dbReference type="ARBA" id="ARBA00022801"/>
    </source>
</evidence>
<evidence type="ECO:0000259" key="4">
    <source>
        <dbReference type="Pfam" id="PF00135"/>
    </source>
</evidence>
<dbReference type="InterPro" id="IPR002018">
    <property type="entry name" value="CarbesteraseB"/>
</dbReference>
<dbReference type="Proteomes" id="UP000799118">
    <property type="component" value="Unassembled WGS sequence"/>
</dbReference>
<gene>
    <name evidence="5" type="ORF">BT96DRAFT_961094</name>
</gene>